<evidence type="ECO:0000256" key="4">
    <source>
        <dbReference type="SAM" id="Phobius"/>
    </source>
</evidence>
<feature type="transmembrane region" description="Helical" evidence="4">
    <location>
        <begin position="21"/>
        <end position="44"/>
    </location>
</feature>
<evidence type="ECO:0000313" key="7">
    <source>
        <dbReference type="Proteomes" id="UP000295558"/>
    </source>
</evidence>
<dbReference type="InterPro" id="IPR028359">
    <property type="entry name" value="UDP_ManNAc/GlcNAc_DH"/>
</dbReference>
<keyword evidence="2" id="KW-0520">NAD</keyword>
<gene>
    <name evidence="6" type="ORF">DFP96_10693</name>
</gene>
<dbReference type="InterPro" id="IPR014026">
    <property type="entry name" value="UDP-Glc/GDP-Man_DH_dimer"/>
</dbReference>
<dbReference type="Proteomes" id="UP000295558">
    <property type="component" value="Unassembled WGS sequence"/>
</dbReference>
<dbReference type="InterPro" id="IPR014027">
    <property type="entry name" value="UDP-Glc/GDP-Man_DH_C"/>
</dbReference>
<dbReference type="GO" id="GO:0051287">
    <property type="term" value="F:NAD binding"/>
    <property type="evidence" value="ECO:0007669"/>
    <property type="project" value="InterPro"/>
</dbReference>
<feature type="domain" description="UDP-glucose/GDP-mannose dehydrogenase C-terminal" evidence="5">
    <location>
        <begin position="336"/>
        <end position="432"/>
    </location>
</feature>
<evidence type="ECO:0000313" key="6">
    <source>
        <dbReference type="EMBL" id="TDR52887.1"/>
    </source>
</evidence>
<organism evidence="6 7">
    <name type="scientific">Listeria rocourtiae</name>
    <dbReference type="NCBI Taxonomy" id="647910"/>
    <lineage>
        <taxon>Bacteria</taxon>
        <taxon>Bacillati</taxon>
        <taxon>Bacillota</taxon>
        <taxon>Bacilli</taxon>
        <taxon>Bacillales</taxon>
        <taxon>Listeriaceae</taxon>
        <taxon>Listeria</taxon>
    </lineage>
</organism>
<protein>
    <submittedName>
        <fullName evidence="6">UDP-N-acetyl-D-glucosamine dehydrogenase</fullName>
    </submittedName>
</protein>
<dbReference type="PANTHER" id="PTHR43491">
    <property type="entry name" value="UDP-N-ACETYL-D-MANNOSAMINE DEHYDROGENASE"/>
    <property type="match status" value="1"/>
</dbReference>
<dbReference type="SMART" id="SM00984">
    <property type="entry name" value="UDPG_MGDP_dh_C"/>
    <property type="match status" value="1"/>
</dbReference>
<dbReference type="Pfam" id="PF00984">
    <property type="entry name" value="UDPG_MGDP_dh"/>
    <property type="match status" value="1"/>
</dbReference>
<keyword evidence="7" id="KW-1185">Reference proteome</keyword>
<keyword evidence="4" id="KW-1133">Transmembrane helix</keyword>
<keyword evidence="4" id="KW-0472">Membrane</keyword>
<evidence type="ECO:0000256" key="1">
    <source>
        <dbReference type="ARBA" id="ARBA00023002"/>
    </source>
</evidence>
<sequence>MIDITHKTKELLMRKIKTKQAKVGVIGLGYVGLPLAMELAASGYEVTGIDIDPQKVTSLNDGESHILDVRSEIVCDAVRNGRFEATNDFYVLKDLDAVSVCVPTPLNENQEPDISFMTFTAEKLVKHMQNPILILLESTTYPGTTRELFADRFEAAGKRVKEDYFLCFSPERVDPGNAKFQTKSIPKVIGGLTTECSELAEQLYGSVLDQLVLVSSPETAEMSKLLENTFRSINIAFVNEMAMMCERMGLDIWETIDAAATKPFGFMPFYPGPGVGGHCIPLDPMYLHWKGKQSKFFNKFIETAQEINMNMPYRVVDKIRDALNTHGKSLKEAKVLLVGAGYKADINDVRESPTLDIYEILRENQTNIAVLDPFVAQFKDKDKQIVPVIQSERCDFAAYDCVVVLTKHSTLDYEQLFVESKTIVDMRNLYKADSQKVFKIGGGK</sequence>
<accession>A0A4R6ZKH1</accession>
<dbReference type="NCBIfam" id="TIGR03026">
    <property type="entry name" value="NDP-sugDHase"/>
    <property type="match status" value="1"/>
</dbReference>
<dbReference type="InterPro" id="IPR017476">
    <property type="entry name" value="UDP-Glc/GDP-Man"/>
</dbReference>
<dbReference type="RefSeq" id="WP_051994110.1">
    <property type="nucleotide sequence ID" value="NZ_SNZK01000006.1"/>
</dbReference>
<evidence type="ECO:0000256" key="2">
    <source>
        <dbReference type="ARBA" id="ARBA00023027"/>
    </source>
</evidence>
<dbReference type="Gene3D" id="3.40.50.720">
    <property type="entry name" value="NAD(P)-binding Rossmann-like Domain"/>
    <property type="match status" value="2"/>
</dbReference>
<reference evidence="6 7" key="1">
    <citation type="submission" date="2019-03" db="EMBL/GenBank/DDBJ databases">
        <title>Genomic Encyclopedia of Type Strains, Phase III (KMG-III): the genomes of soil and plant-associated and newly described type strains.</title>
        <authorList>
            <person name="Whitman W."/>
        </authorList>
    </citation>
    <scope>NUCLEOTIDE SEQUENCE [LARGE SCALE GENOMIC DNA]</scope>
    <source>
        <strain evidence="6 7">CECT 7972</strain>
    </source>
</reference>
<evidence type="ECO:0000256" key="3">
    <source>
        <dbReference type="PIRNR" id="PIRNR000124"/>
    </source>
</evidence>
<dbReference type="GO" id="GO:0000271">
    <property type="term" value="P:polysaccharide biosynthetic process"/>
    <property type="evidence" value="ECO:0007669"/>
    <property type="project" value="InterPro"/>
</dbReference>
<dbReference type="AlphaFoldDB" id="A0A4R6ZKH1"/>
<keyword evidence="1" id="KW-0560">Oxidoreductase</keyword>
<dbReference type="STRING" id="1265846.PROCOU_02854"/>
<dbReference type="InterPro" id="IPR001732">
    <property type="entry name" value="UDP-Glc/GDP-Man_DH_N"/>
</dbReference>
<dbReference type="InterPro" id="IPR036220">
    <property type="entry name" value="UDP-Glc/GDP-Man_DH_C_sf"/>
</dbReference>
<comment type="caution">
    <text evidence="6">The sequence shown here is derived from an EMBL/GenBank/DDBJ whole genome shotgun (WGS) entry which is preliminary data.</text>
</comment>
<evidence type="ECO:0000259" key="5">
    <source>
        <dbReference type="SMART" id="SM00984"/>
    </source>
</evidence>
<dbReference type="PIRSF" id="PIRSF500136">
    <property type="entry name" value="UDP_ManNAc_DH"/>
    <property type="match status" value="1"/>
</dbReference>
<proteinExistence type="inferred from homology"/>
<dbReference type="InterPro" id="IPR036291">
    <property type="entry name" value="NAD(P)-bd_dom_sf"/>
</dbReference>
<dbReference type="SUPFAM" id="SSF52413">
    <property type="entry name" value="UDP-glucose/GDP-mannose dehydrogenase C-terminal domain"/>
    <property type="match status" value="1"/>
</dbReference>
<dbReference type="SUPFAM" id="SSF48179">
    <property type="entry name" value="6-phosphogluconate dehydrogenase C-terminal domain-like"/>
    <property type="match status" value="1"/>
</dbReference>
<dbReference type="GO" id="GO:0016616">
    <property type="term" value="F:oxidoreductase activity, acting on the CH-OH group of donors, NAD or NADP as acceptor"/>
    <property type="evidence" value="ECO:0007669"/>
    <property type="project" value="InterPro"/>
</dbReference>
<dbReference type="EMBL" id="SNZK01000006">
    <property type="protein sequence ID" value="TDR52887.1"/>
    <property type="molecule type" value="Genomic_DNA"/>
</dbReference>
<dbReference type="PIRSF" id="PIRSF000124">
    <property type="entry name" value="UDPglc_GDPman_dh"/>
    <property type="match status" value="1"/>
</dbReference>
<dbReference type="PANTHER" id="PTHR43491:SF1">
    <property type="entry name" value="UDP-N-ACETYL-D-MANNOSAMINE DEHYDROGENASE"/>
    <property type="match status" value="1"/>
</dbReference>
<comment type="similarity">
    <text evidence="3">Belongs to the UDP-glucose/GDP-mannose dehydrogenase family.</text>
</comment>
<dbReference type="Pfam" id="PF03720">
    <property type="entry name" value="UDPG_MGDP_dh_C"/>
    <property type="match status" value="1"/>
</dbReference>
<keyword evidence="4" id="KW-0812">Transmembrane</keyword>
<dbReference type="GO" id="GO:0016628">
    <property type="term" value="F:oxidoreductase activity, acting on the CH-CH group of donors, NAD or NADP as acceptor"/>
    <property type="evidence" value="ECO:0007669"/>
    <property type="project" value="InterPro"/>
</dbReference>
<dbReference type="Pfam" id="PF03721">
    <property type="entry name" value="UDPG_MGDP_dh_N"/>
    <property type="match status" value="1"/>
</dbReference>
<name>A0A4R6ZKH1_9LIST</name>
<dbReference type="SUPFAM" id="SSF51735">
    <property type="entry name" value="NAD(P)-binding Rossmann-fold domains"/>
    <property type="match status" value="1"/>
</dbReference>
<dbReference type="InterPro" id="IPR008927">
    <property type="entry name" value="6-PGluconate_DH-like_C_sf"/>
</dbReference>